<feature type="region of interest" description="Disordered" evidence="4">
    <location>
        <begin position="438"/>
        <end position="458"/>
    </location>
</feature>
<sequence>MTNKVENGDDFRREEHDENDEDDAVDPRVKGELDKLNQATDEINKLENEISDERIKFRQLLNDSTHQLAILGHKYGQKTIERARPYYDALKEMQQAQAALQRAVHNFQSSNGIHRAAKETIALAEQKLSEVQQDQKVDMTWQEVLNLQTRRFNEAEANRTRSKRIHDQATRRYVFLDKKCKKIKSRHKRSTAKTKSYFESKEKLELKLQKQRQRVEDLRKRIDEAKGKYRNALSNLEIISTEIHEQRQINSRMITLLGDREEGEGSEGLVETDGLDHTAAQFDLVGPKSYDDLEELEQDLNRFSFNDEESEDEFSESSSEEGSISSIGATSQPTSPRTKRRSVRRMRSYKRQMSLPNPTLGNDMNDQGDLTKSRVRRKLTPPTLESCLVEEDTVFDDQLTEHKRTGGQKSMSGTASNDASPDATYVNLHGVSKQHCGMSPNNNVHDSDEYDIFDDLCT</sequence>
<organism evidence="5 6">
    <name type="scientific">Clavelina lepadiformis</name>
    <name type="common">Light-bulb sea squirt</name>
    <name type="synonym">Ascidia lepadiformis</name>
    <dbReference type="NCBI Taxonomy" id="159417"/>
    <lineage>
        <taxon>Eukaryota</taxon>
        <taxon>Metazoa</taxon>
        <taxon>Chordata</taxon>
        <taxon>Tunicata</taxon>
        <taxon>Ascidiacea</taxon>
        <taxon>Aplousobranchia</taxon>
        <taxon>Clavelinidae</taxon>
        <taxon>Clavelina</taxon>
    </lineage>
</organism>
<feature type="compositionally biased region" description="Basic and acidic residues" evidence="4">
    <location>
        <begin position="1"/>
        <end position="16"/>
    </location>
</feature>
<feature type="compositionally biased region" description="Basic residues" evidence="4">
    <location>
        <begin position="337"/>
        <end position="350"/>
    </location>
</feature>
<gene>
    <name evidence="5" type="ORF">CVLEPA_LOCUS15138</name>
</gene>
<dbReference type="EMBL" id="CAWYQH010000097">
    <property type="protein sequence ID" value="CAK8684137.1"/>
    <property type="molecule type" value="Genomic_DNA"/>
</dbReference>
<comment type="similarity">
    <text evidence="1">Belongs to the SH3BP5 family.</text>
</comment>
<feature type="coiled-coil region" evidence="3">
    <location>
        <begin position="201"/>
        <end position="235"/>
    </location>
</feature>
<feature type="region of interest" description="Disordered" evidence="4">
    <location>
        <begin position="1"/>
        <end position="32"/>
    </location>
</feature>
<dbReference type="PANTHER" id="PTHR19423">
    <property type="entry name" value="SH3 DOMAIN-BINDING PROTEIN 5"/>
    <property type="match status" value="1"/>
</dbReference>
<dbReference type="InterPro" id="IPR007940">
    <property type="entry name" value="SH3BP5"/>
</dbReference>
<reference evidence="5 6" key="1">
    <citation type="submission" date="2024-02" db="EMBL/GenBank/DDBJ databases">
        <authorList>
            <person name="Daric V."/>
            <person name="Darras S."/>
        </authorList>
    </citation>
    <scope>NUCLEOTIDE SEQUENCE [LARGE SCALE GENOMIC DNA]</scope>
</reference>
<dbReference type="Proteomes" id="UP001642483">
    <property type="component" value="Unassembled WGS sequence"/>
</dbReference>
<comment type="caution">
    <text evidence="5">The sequence shown here is derived from an EMBL/GenBank/DDBJ whole genome shotgun (WGS) entry which is preliminary data.</text>
</comment>
<evidence type="ECO:0000256" key="2">
    <source>
        <dbReference type="ARBA" id="ARBA00023054"/>
    </source>
</evidence>
<feature type="compositionally biased region" description="Acidic residues" evidence="4">
    <location>
        <begin position="307"/>
        <end position="319"/>
    </location>
</feature>
<feature type="compositionally biased region" description="Low complexity" evidence="4">
    <location>
        <begin position="320"/>
        <end position="336"/>
    </location>
</feature>
<feature type="region of interest" description="Disordered" evidence="4">
    <location>
        <begin position="307"/>
        <end position="371"/>
    </location>
</feature>
<evidence type="ECO:0000256" key="1">
    <source>
        <dbReference type="ARBA" id="ARBA00007796"/>
    </source>
</evidence>
<accession>A0ABP0FX16</accession>
<dbReference type="PANTHER" id="PTHR19423:SF1">
    <property type="entry name" value="SH3 DOMAIN-BINDING PROTEIN 5"/>
    <property type="match status" value="1"/>
</dbReference>
<evidence type="ECO:0000256" key="4">
    <source>
        <dbReference type="SAM" id="MobiDB-lite"/>
    </source>
</evidence>
<evidence type="ECO:0000313" key="6">
    <source>
        <dbReference type="Proteomes" id="UP001642483"/>
    </source>
</evidence>
<feature type="compositionally biased region" description="Acidic residues" evidence="4">
    <location>
        <begin position="448"/>
        <end position="458"/>
    </location>
</feature>
<evidence type="ECO:0008006" key="7">
    <source>
        <dbReference type="Google" id="ProtNLM"/>
    </source>
</evidence>
<name>A0ABP0FX16_CLALP</name>
<keyword evidence="2 3" id="KW-0175">Coiled coil</keyword>
<dbReference type="Pfam" id="PF05276">
    <property type="entry name" value="SH3BP5"/>
    <property type="match status" value="1"/>
</dbReference>
<evidence type="ECO:0000313" key="5">
    <source>
        <dbReference type="EMBL" id="CAK8684137.1"/>
    </source>
</evidence>
<feature type="compositionally biased region" description="Polar residues" evidence="4">
    <location>
        <begin position="354"/>
        <end position="370"/>
    </location>
</feature>
<proteinExistence type="inferred from homology"/>
<evidence type="ECO:0000256" key="3">
    <source>
        <dbReference type="SAM" id="Coils"/>
    </source>
</evidence>
<protein>
    <recommendedName>
        <fullName evidence="7">SH3 domain-binding protein 5</fullName>
    </recommendedName>
</protein>
<keyword evidence="6" id="KW-1185">Reference proteome</keyword>